<dbReference type="CDD" id="cd07564">
    <property type="entry name" value="nitrilases_CHs"/>
    <property type="match status" value="1"/>
</dbReference>
<sequence length="317" mass="35117">MPSNIITVALAQIAPVWLDRAASTQKVMQAISEAADKGAQLVTFGECLLPGYPFWLELTGGAQFNSPKQKQMQAHYLTQAINIERGDLQGICELAAQRNISVVLGIAERASDRGGHTIYCSLVTIDCSGSILNVHRKLMPTYEERLAWGPGDGHGLRTFPLQDFTLGSLNCWENWMPLARASLYAQGEDLHVASWPGGEHNTHDITRFIAKESRSYVISVSGLMRKQDFPNNTPMLEEILDNAKDTLASGASCVSAPDGTWVLEPQIGVEGVFTTELDHKKVLEERQNFDPVGHYSRPDVTQLHVNRERQSTVRFKD</sequence>
<dbReference type="PANTHER" id="PTHR46044:SF1">
    <property type="entry name" value="CN HYDROLASE DOMAIN-CONTAINING PROTEIN"/>
    <property type="match status" value="1"/>
</dbReference>
<evidence type="ECO:0000256" key="1">
    <source>
        <dbReference type="ARBA" id="ARBA00008129"/>
    </source>
</evidence>
<organism evidence="4 5">
    <name type="scientific">Glaciecola siphonariae</name>
    <dbReference type="NCBI Taxonomy" id="521012"/>
    <lineage>
        <taxon>Bacteria</taxon>
        <taxon>Pseudomonadati</taxon>
        <taxon>Pseudomonadota</taxon>
        <taxon>Gammaproteobacteria</taxon>
        <taxon>Alteromonadales</taxon>
        <taxon>Alteromonadaceae</taxon>
        <taxon>Glaciecola</taxon>
    </lineage>
</organism>
<dbReference type="GO" id="GO:0016787">
    <property type="term" value="F:hydrolase activity"/>
    <property type="evidence" value="ECO:0007669"/>
    <property type="project" value="UniProtKB-KW"/>
</dbReference>
<comment type="caution">
    <text evidence="4">The sequence shown here is derived from an EMBL/GenBank/DDBJ whole genome shotgun (WGS) entry which is preliminary data.</text>
</comment>
<dbReference type="Gene3D" id="3.60.110.10">
    <property type="entry name" value="Carbon-nitrogen hydrolase"/>
    <property type="match status" value="1"/>
</dbReference>
<protein>
    <submittedName>
        <fullName evidence="4">Carbon-nitrogen hydrolase family protein</fullName>
    </submittedName>
</protein>
<dbReference type="InterPro" id="IPR044149">
    <property type="entry name" value="Nitrilases_CHs"/>
</dbReference>
<dbReference type="InterPro" id="IPR036526">
    <property type="entry name" value="C-N_Hydrolase_sf"/>
</dbReference>
<dbReference type="Pfam" id="PF00795">
    <property type="entry name" value="CN_hydrolase"/>
    <property type="match status" value="1"/>
</dbReference>
<dbReference type="EMBL" id="JBHSGU010000003">
    <property type="protein sequence ID" value="MFC4700654.1"/>
    <property type="molecule type" value="Genomic_DNA"/>
</dbReference>
<accession>A0ABV9LWV1</accession>
<proteinExistence type="inferred from homology"/>
<dbReference type="InterPro" id="IPR000132">
    <property type="entry name" value="Nitrilase/CN_hydratase_CS"/>
</dbReference>
<feature type="active site" description="Proton acceptor" evidence="2">
    <location>
        <position position="46"/>
    </location>
</feature>
<evidence type="ECO:0000256" key="2">
    <source>
        <dbReference type="PROSITE-ProRule" id="PRU10139"/>
    </source>
</evidence>
<reference evidence="5" key="1">
    <citation type="journal article" date="2019" name="Int. J. Syst. Evol. Microbiol.">
        <title>The Global Catalogue of Microorganisms (GCM) 10K type strain sequencing project: providing services to taxonomists for standard genome sequencing and annotation.</title>
        <authorList>
            <consortium name="The Broad Institute Genomics Platform"/>
            <consortium name="The Broad Institute Genome Sequencing Center for Infectious Disease"/>
            <person name="Wu L."/>
            <person name="Ma J."/>
        </authorList>
    </citation>
    <scope>NUCLEOTIDE SEQUENCE [LARGE SCALE GENOMIC DNA]</scope>
    <source>
        <strain evidence="5">KACC 12507</strain>
    </source>
</reference>
<evidence type="ECO:0000313" key="4">
    <source>
        <dbReference type="EMBL" id="MFC4700654.1"/>
    </source>
</evidence>
<dbReference type="Proteomes" id="UP001595897">
    <property type="component" value="Unassembled WGS sequence"/>
</dbReference>
<evidence type="ECO:0000259" key="3">
    <source>
        <dbReference type="PROSITE" id="PS50263"/>
    </source>
</evidence>
<gene>
    <name evidence="4" type="ORF">ACFO4O_10820</name>
</gene>
<dbReference type="PROSITE" id="PS50263">
    <property type="entry name" value="CN_HYDROLASE"/>
    <property type="match status" value="1"/>
</dbReference>
<dbReference type="InterPro" id="IPR003010">
    <property type="entry name" value="C-N_Hydrolase"/>
</dbReference>
<evidence type="ECO:0000313" key="5">
    <source>
        <dbReference type="Proteomes" id="UP001595897"/>
    </source>
</evidence>
<dbReference type="RefSeq" id="WP_382408398.1">
    <property type="nucleotide sequence ID" value="NZ_JBHSGU010000003.1"/>
</dbReference>
<dbReference type="PANTHER" id="PTHR46044">
    <property type="entry name" value="NITRILASE"/>
    <property type="match status" value="1"/>
</dbReference>
<dbReference type="SUPFAM" id="SSF56317">
    <property type="entry name" value="Carbon-nitrogen hydrolase"/>
    <property type="match status" value="1"/>
</dbReference>
<dbReference type="PROSITE" id="PS00920">
    <property type="entry name" value="NITRIL_CHT_1"/>
    <property type="match status" value="1"/>
</dbReference>
<name>A0ABV9LWV1_9ALTE</name>
<comment type="similarity">
    <text evidence="1">Belongs to the carbon-nitrogen hydrolase superfamily. Nitrilase family.</text>
</comment>
<feature type="domain" description="CN hydrolase" evidence="3">
    <location>
        <begin position="6"/>
        <end position="279"/>
    </location>
</feature>
<keyword evidence="4" id="KW-0378">Hydrolase</keyword>
<keyword evidence="5" id="KW-1185">Reference proteome</keyword>